<keyword evidence="4" id="KW-1185">Reference proteome</keyword>
<evidence type="ECO:0000313" key="4">
    <source>
        <dbReference type="Proteomes" id="UP000281741"/>
    </source>
</evidence>
<dbReference type="Proteomes" id="UP000281741">
    <property type="component" value="Chromosome"/>
</dbReference>
<gene>
    <name evidence="3" type="ORF">EG353_02165</name>
</gene>
<keyword evidence="1" id="KW-0812">Transmembrane</keyword>
<protein>
    <submittedName>
        <fullName evidence="3">Acyltransferase</fullName>
    </submittedName>
</protein>
<proteinExistence type="predicted"/>
<feature type="transmembrane region" description="Helical" evidence="1">
    <location>
        <begin position="300"/>
        <end position="320"/>
    </location>
</feature>
<keyword evidence="1" id="KW-0472">Membrane</keyword>
<feature type="transmembrane region" description="Helical" evidence="1">
    <location>
        <begin position="180"/>
        <end position="203"/>
    </location>
</feature>
<feature type="transmembrane region" description="Helical" evidence="1">
    <location>
        <begin position="270"/>
        <end position="294"/>
    </location>
</feature>
<evidence type="ECO:0000259" key="2">
    <source>
        <dbReference type="Pfam" id="PF01757"/>
    </source>
</evidence>
<feature type="transmembrane region" description="Helical" evidence="1">
    <location>
        <begin position="75"/>
        <end position="95"/>
    </location>
</feature>
<accession>A0ABM7B718</accession>
<feature type="transmembrane region" description="Helical" evidence="1">
    <location>
        <begin position="239"/>
        <end position="258"/>
    </location>
</feature>
<dbReference type="EMBL" id="CP033912">
    <property type="protein sequence ID" value="AZA94437.1"/>
    <property type="molecule type" value="Genomic_DNA"/>
</dbReference>
<feature type="transmembrane region" description="Helical" evidence="1">
    <location>
        <begin position="150"/>
        <end position="168"/>
    </location>
</feature>
<sequence length="330" mass="38917">MQINTLQILRAFAAISVLITHVFQKSNFKPFGDYFLSGQYGVDIFFVLSGFLIYLTTKEQTDPWKYLKKRIFRIYPLYLFALLFYILYKISFQNFSLDFKTLFQNILMLPWDTKWSYKSLIIVVAWSTLFEMFFYSLFFFILFFKVQKKLIFILIPLLFLICFSLIRFTSIENNIPFVSLFVSLTGSLHMIFFLAGCIIAELFVKNRIPRLPKKAYTSILFASLVLMIITMLMPYNHLLSFFACILLFTLVLQYESYFSLDVKKRSTASLIYMGDISYSIYIFHILIISILIIWIKNIPILLVTTLIVTLIVSSFTYNYIEKKFITLGKK</sequence>
<dbReference type="Pfam" id="PF01757">
    <property type="entry name" value="Acyl_transf_3"/>
    <property type="match status" value="1"/>
</dbReference>
<dbReference type="InterPro" id="IPR050879">
    <property type="entry name" value="Acyltransferase_3"/>
</dbReference>
<evidence type="ECO:0000256" key="1">
    <source>
        <dbReference type="SAM" id="Phobius"/>
    </source>
</evidence>
<feature type="transmembrane region" description="Helical" evidence="1">
    <location>
        <begin position="115"/>
        <end position="143"/>
    </location>
</feature>
<dbReference type="GO" id="GO:0016746">
    <property type="term" value="F:acyltransferase activity"/>
    <property type="evidence" value="ECO:0007669"/>
    <property type="project" value="UniProtKB-KW"/>
</dbReference>
<name>A0ABM7B718_9FLAO</name>
<feature type="domain" description="Acyltransferase 3" evidence="2">
    <location>
        <begin position="6"/>
        <end position="314"/>
    </location>
</feature>
<evidence type="ECO:0000313" key="3">
    <source>
        <dbReference type="EMBL" id="AZA94437.1"/>
    </source>
</evidence>
<organism evidence="3 4">
    <name type="scientific">Chryseobacterium shandongense</name>
    <dbReference type="NCBI Taxonomy" id="1493872"/>
    <lineage>
        <taxon>Bacteria</taxon>
        <taxon>Pseudomonadati</taxon>
        <taxon>Bacteroidota</taxon>
        <taxon>Flavobacteriia</taxon>
        <taxon>Flavobacteriales</taxon>
        <taxon>Weeksellaceae</taxon>
        <taxon>Chryseobacterium group</taxon>
        <taxon>Chryseobacterium</taxon>
    </lineage>
</organism>
<dbReference type="RefSeq" id="WP_123860750.1">
    <property type="nucleotide sequence ID" value="NZ_CP033912.1"/>
</dbReference>
<feature type="transmembrane region" description="Helical" evidence="1">
    <location>
        <begin position="34"/>
        <end position="55"/>
    </location>
</feature>
<keyword evidence="3" id="KW-0012">Acyltransferase</keyword>
<keyword evidence="3" id="KW-0808">Transferase</keyword>
<dbReference type="InterPro" id="IPR002656">
    <property type="entry name" value="Acyl_transf_3_dom"/>
</dbReference>
<reference evidence="3 4" key="1">
    <citation type="submission" date="2018-11" db="EMBL/GenBank/DDBJ databases">
        <title>Proposal to divide the Flavobacteriaceae and reorganize its genera based on Amino Acid Identity values calculated from whole genome sequences.</title>
        <authorList>
            <person name="Nicholson A.C."/>
            <person name="Gulvik C.A."/>
            <person name="Whitney A.M."/>
            <person name="Humrighouse B.W."/>
            <person name="Bell M."/>
            <person name="Holmes B."/>
            <person name="Steigerwalt A.G."/>
            <person name="Villarma A."/>
            <person name="Sheth M."/>
            <person name="Batra D."/>
            <person name="Pryor J."/>
            <person name="Bernardet J.-F."/>
            <person name="Hugo C."/>
            <person name="Kampfer P."/>
            <person name="Newman J."/>
            <person name="McQuiston J.R."/>
        </authorList>
    </citation>
    <scope>NUCLEOTIDE SEQUENCE [LARGE SCALE GENOMIC DNA]</scope>
    <source>
        <strain evidence="3 4">H5143</strain>
    </source>
</reference>
<keyword evidence="1" id="KW-1133">Transmembrane helix</keyword>
<dbReference type="PANTHER" id="PTHR23028:SF53">
    <property type="entry name" value="ACYL_TRANSF_3 DOMAIN-CONTAINING PROTEIN"/>
    <property type="match status" value="1"/>
</dbReference>
<feature type="transmembrane region" description="Helical" evidence="1">
    <location>
        <begin position="215"/>
        <end position="233"/>
    </location>
</feature>
<dbReference type="PANTHER" id="PTHR23028">
    <property type="entry name" value="ACETYLTRANSFERASE"/>
    <property type="match status" value="1"/>
</dbReference>